<dbReference type="Pfam" id="PF01653">
    <property type="entry name" value="DNA_ligase_aden"/>
    <property type="match status" value="1"/>
</dbReference>
<dbReference type="InterPro" id="IPR004150">
    <property type="entry name" value="NAD_DNA_ligase_OB"/>
</dbReference>
<dbReference type="CDD" id="cd17748">
    <property type="entry name" value="BRCT_DNA_ligase_like"/>
    <property type="match status" value="1"/>
</dbReference>
<feature type="binding site" evidence="10">
    <location>
        <position position="384"/>
    </location>
    <ligand>
        <name>Zn(2+)</name>
        <dbReference type="ChEBI" id="CHEBI:29105"/>
    </ligand>
</feature>
<dbReference type="SMART" id="SM00292">
    <property type="entry name" value="BRCT"/>
    <property type="match status" value="1"/>
</dbReference>
<evidence type="ECO:0000313" key="13">
    <source>
        <dbReference type="Proteomes" id="UP000224563"/>
    </source>
</evidence>
<dbReference type="Gene3D" id="2.40.50.140">
    <property type="entry name" value="Nucleic acid-binding proteins"/>
    <property type="match status" value="1"/>
</dbReference>
<feature type="binding site" evidence="10">
    <location>
        <position position="387"/>
    </location>
    <ligand>
        <name>Zn(2+)</name>
        <dbReference type="ChEBI" id="CHEBI:29105"/>
    </ligand>
</feature>
<evidence type="ECO:0000256" key="10">
    <source>
        <dbReference type="HAMAP-Rule" id="MF_01588"/>
    </source>
</evidence>
<dbReference type="InterPro" id="IPR036420">
    <property type="entry name" value="BRCT_dom_sf"/>
</dbReference>
<dbReference type="RefSeq" id="WP_099386009.1">
    <property type="nucleotide sequence ID" value="NZ_JANSWH010000099.1"/>
</dbReference>
<dbReference type="InterPro" id="IPR013839">
    <property type="entry name" value="DNAligase_adenylation"/>
</dbReference>
<name>A0A2G3E3N1_9FIRM</name>
<dbReference type="Gene3D" id="3.30.470.30">
    <property type="entry name" value="DNA ligase/mRNA capping enzyme"/>
    <property type="match status" value="1"/>
</dbReference>
<evidence type="ECO:0000256" key="7">
    <source>
        <dbReference type="ARBA" id="ARBA00023204"/>
    </source>
</evidence>
<keyword evidence="13" id="KW-1185">Reference proteome</keyword>
<feature type="binding site" evidence="10">
    <location>
        <position position="296"/>
    </location>
    <ligand>
        <name>NAD(+)</name>
        <dbReference type="ChEBI" id="CHEBI:57540"/>
    </ligand>
</feature>
<feature type="binding site" evidence="10">
    <location>
        <position position="157"/>
    </location>
    <ligand>
        <name>NAD(+)</name>
        <dbReference type="ChEBI" id="CHEBI:57540"/>
    </ligand>
</feature>
<evidence type="ECO:0000256" key="6">
    <source>
        <dbReference type="ARBA" id="ARBA00023027"/>
    </source>
</evidence>
<accession>A0A2G3E3N1</accession>
<keyword evidence="1 10" id="KW-0436">Ligase</keyword>
<organism evidence="12 13">
    <name type="scientific">Agathobacter ruminis</name>
    <dbReference type="NCBI Taxonomy" id="1712665"/>
    <lineage>
        <taxon>Bacteria</taxon>
        <taxon>Bacillati</taxon>
        <taxon>Bacillota</taxon>
        <taxon>Clostridia</taxon>
        <taxon>Lachnospirales</taxon>
        <taxon>Lachnospiraceae</taxon>
        <taxon>Agathobacter</taxon>
    </lineage>
</organism>
<dbReference type="GO" id="GO:0003911">
    <property type="term" value="F:DNA ligase (NAD+) activity"/>
    <property type="evidence" value="ECO:0007669"/>
    <property type="project" value="UniProtKB-UniRule"/>
</dbReference>
<keyword evidence="6 10" id="KW-0520">NAD</keyword>
<dbReference type="GO" id="GO:0046872">
    <property type="term" value="F:metal ion binding"/>
    <property type="evidence" value="ECO:0007669"/>
    <property type="project" value="UniProtKB-KW"/>
</dbReference>
<keyword evidence="2 10" id="KW-0235">DNA replication</keyword>
<keyword evidence="4 10" id="KW-0227">DNA damage</keyword>
<proteinExistence type="inferred from homology"/>
<evidence type="ECO:0000256" key="9">
    <source>
        <dbReference type="ARBA" id="ARBA00034005"/>
    </source>
</evidence>
<gene>
    <name evidence="10" type="primary">ligA</name>
    <name evidence="12" type="ORF">CSX02_06055</name>
</gene>
<feature type="binding site" evidence="10">
    <location>
        <position position="411"/>
    </location>
    <ligand>
        <name>Zn(2+)</name>
        <dbReference type="ChEBI" id="CHEBI:29105"/>
    </ligand>
</feature>
<sequence length="653" mass="72545">MDNTQKMQALVAQLNEASDKYYNGQDEIMSNYEWDALFDELVKLEQETGIVLPDSPTQKTGYEENAGNKEMHEFPALSLAKTKSVAELENWAGEYDIWLSWKLDGLTLVLTYDDGKLTRILTRGNGTVGTNITFLKDAIGGFPKNIPEKGHLVVRGEAAISYTDFRKMNDLIEDEDEKYANPRNLAAGTLNLDDPKVVRERHVNFHAFTLVSTERELKSWGARMDWLDSMGFQTVDREACRAETVAETVEKWTHIVEDGKMDIPVDGLVICYDDTEYASTGSVTGHHATRAGFAFKWQDEAVDTRLQYVLWSCAASTISPVAVFEPVSIEGTTVSRASLCNISEMERLGITDDCIVSVIKANKIIPKCIAVKEAKGSFSIPEVCPVCGATTEIHISEKSNTKTLHCTNPDCLAKHTKNFSRFVSKDGFDMEGLSEQTMLRFINAGFIRKFADLYHLKDHAKEIAEMEGFGEKSCDNMLRAIENRRSITPEHFIYALCIPMIGTDAAKKIIANIGFAAFCDRMQKGLPFSDIDGIGEEKSKAIENWYQSANHALEVDALLKEVQIDETKAAMSLTGSLAGLTFVITGDVHTFANRNEFKAYVEGNGGKVAGSVSKNTDYLVNNDVNSTSSKNTKARSLEIPIISEDEFIDKFGK</sequence>
<comment type="caution">
    <text evidence="12">The sequence shown here is derived from an EMBL/GenBank/DDBJ whole genome shotgun (WGS) entry which is preliminary data.</text>
</comment>
<keyword evidence="7 10" id="KW-0234">DNA repair</keyword>
<dbReference type="SUPFAM" id="SSF52113">
    <property type="entry name" value="BRCT domain"/>
    <property type="match status" value="1"/>
</dbReference>
<dbReference type="NCBIfam" id="NF005932">
    <property type="entry name" value="PRK07956.1"/>
    <property type="match status" value="1"/>
</dbReference>
<keyword evidence="8 10" id="KW-0464">Manganese</keyword>
<dbReference type="AlphaFoldDB" id="A0A2G3E3N1"/>
<dbReference type="GO" id="GO:0006281">
    <property type="term" value="P:DNA repair"/>
    <property type="evidence" value="ECO:0007669"/>
    <property type="project" value="UniProtKB-KW"/>
</dbReference>
<evidence type="ECO:0000313" key="12">
    <source>
        <dbReference type="EMBL" id="PHU37760.1"/>
    </source>
</evidence>
<dbReference type="SUPFAM" id="SSF47781">
    <property type="entry name" value="RuvA domain 2-like"/>
    <property type="match status" value="1"/>
</dbReference>
<dbReference type="PROSITE" id="PS50172">
    <property type="entry name" value="BRCT"/>
    <property type="match status" value="1"/>
</dbReference>
<feature type="binding site" evidence="10">
    <location>
        <position position="123"/>
    </location>
    <ligand>
        <name>NAD(+)</name>
        <dbReference type="ChEBI" id="CHEBI:57540"/>
    </ligand>
</feature>
<dbReference type="SUPFAM" id="SSF50249">
    <property type="entry name" value="Nucleic acid-binding proteins"/>
    <property type="match status" value="1"/>
</dbReference>
<evidence type="ECO:0000256" key="2">
    <source>
        <dbReference type="ARBA" id="ARBA00022705"/>
    </source>
</evidence>
<dbReference type="InterPro" id="IPR013840">
    <property type="entry name" value="DNAligase_N"/>
</dbReference>
<keyword evidence="10" id="KW-0460">Magnesium</keyword>
<comment type="caution">
    <text evidence="10">Lacks conserved residue(s) required for the propagation of feature annotation.</text>
</comment>
<dbReference type="Pfam" id="PF00533">
    <property type="entry name" value="BRCT"/>
    <property type="match status" value="1"/>
</dbReference>
<evidence type="ECO:0000256" key="3">
    <source>
        <dbReference type="ARBA" id="ARBA00022723"/>
    </source>
</evidence>
<evidence type="ECO:0000259" key="11">
    <source>
        <dbReference type="PROSITE" id="PS50172"/>
    </source>
</evidence>
<feature type="binding site" evidence="10">
    <location>
        <begin position="78"/>
        <end position="79"/>
    </location>
    <ligand>
        <name>NAD(+)</name>
        <dbReference type="ChEBI" id="CHEBI:57540"/>
    </ligand>
</feature>
<protein>
    <recommendedName>
        <fullName evidence="10">DNA ligase</fullName>
        <ecNumber evidence="10">6.5.1.2</ecNumber>
    </recommendedName>
    <alternativeName>
        <fullName evidence="10">Polydeoxyribonucleotide synthase [NAD(+)]</fullName>
    </alternativeName>
</protein>
<dbReference type="InterPro" id="IPR012340">
    <property type="entry name" value="NA-bd_OB-fold"/>
</dbReference>
<dbReference type="InterPro" id="IPR010994">
    <property type="entry name" value="RuvA_2-like"/>
</dbReference>
<comment type="cofactor">
    <cofactor evidence="10">
        <name>Mg(2+)</name>
        <dbReference type="ChEBI" id="CHEBI:18420"/>
    </cofactor>
    <cofactor evidence="10">
        <name>Mn(2+)</name>
        <dbReference type="ChEBI" id="CHEBI:29035"/>
    </cofactor>
</comment>
<evidence type="ECO:0000256" key="1">
    <source>
        <dbReference type="ARBA" id="ARBA00022598"/>
    </source>
</evidence>
<feature type="domain" description="BRCT" evidence="11">
    <location>
        <begin position="572"/>
        <end position="653"/>
    </location>
</feature>
<comment type="catalytic activity">
    <reaction evidence="9 10">
        <text>NAD(+) + (deoxyribonucleotide)n-3'-hydroxyl + 5'-phospho-(deoxyribonucleotide)m = (deoxyribonucleotide)n+m + AMP + beta-nicotinamide D-nucleotide.</text>
        <dbReference type="EC" id="6.5.1.2"/>
    </reaction>
</comment>
<evidence type="ECO:0000256" key="4">
    <source>
        <dbReference type="ARBA" id="ARBA00022763"/>
    </source>
</evidence>
<dbReference type="Proteomes" id="UP000224563">
    <property type="component" value="Unassembled WGS sequence"/>
</dbReference>
<dbReference type="PIRSF" id="PIRSF001604">
    <property type="entry name" value="LigA"/>
    <property type="match status" value="1"/>
</dbReference>
<keyword evidence="3 10" id="KW-0479">Metal-binding</keyword>
<comment type="function">
    <text evidence="10">DNA ligase that catalyzes the formation of phosphodiester linkages between 5'-phosphoryl and 3'-hydroxyl groups in double-stranded DNA using NAD as a coenzyme and as the energy source for the reaction. It is essential for DNA replication and repair of damaged DNA.</text>
</comment>
<dbReference type="Gene3D" id="1.10.287.610">
    <property type="entry name" value="Helix hairpin bin"/>
    <property type="match status" value="1"/>
</dbReference>
<comment type="similarity">
    <text evidence="10">Belongs to the NAD-dependent DNA ligase family. LigA subfamily.</text>
</comment>
<evidence type="ECO:0000256" key="5">
    <source>
        <dbReference type="ARBA" id="ARBA00022833"/>
    </source>
</evidence>
<feature type="binding site" evidence="10">
    <location>
        <position position="406"/>
    </location>
    <ligand>
        <name>Zn(2+)</name>
        <dbReference type="ChEBI" id="CHEBI:29105"/>
    </ligand>
</feature>
<dbReference type="SUPFAM" id="SSF56091">
    <property type="entry name" value="DNA ligase/mRNA capping enzyme, catalytic domain"/>
    <property type="match status" value="1"/>
</dbReference>
<dbReference type="GO" id="GO:0006260">
    <property type="term" value="P:DNA replication"/>
    <property type="evidence" value="ECO:0007669"/>
    <property type="project" value="UniProtKB-KW"/>
</dbReference>
<dbReference type="SMART" id="SM00532">
    <property type="entry name" value="LIGANc"/>
    <property type="match status" value="1"/>
</dbReference>
<dbReference type="InterPro" id="IPR001679">
    <property type="entry name" value="DNA_ligase"/>
</dbReference>
<reference evidence="12 13" key="1">
    <citation type="submission" date="2017-10" db="EMBL/GenBank/DDBJ databases">
        <title>Resolving the taxonomy of Roseburia spp., Eubacterium rectale and Agathobacter spp. through phylogenomic analysis.</title>
        <authorList>
            <person name="Sheridan P.O."/>
            <person name="Walker A.W."/>
            <person name="Duncan S.H."/>
            <person name="Scott K.P."/>
            <person name="Toole P.W.O."/>
            <person name="Luis P."/>
            <person name="Flint H.J."/>
        </authorList>
    </citation>
    <scope>NUCLEOTIDE SEQUENCE [LARGE SCALE GENOMIC DNA]</scope>
    <source>
        <strain evidence="12 13">JK623</strain>
    </source>
</reference>
<dbReference type="EMBL" id="PDYG01000030">
    <property type="protein sequence ID" value="PHU37760.1"/>
    <property type="molecule type" value="Genomic_DNA"/>
</dbReference>
<dbReference type="Gene3D" id="1.10.150.20">
    <property type="entry name" value="5' to 3' exonuclease, C-terminal subdomain"/>
    <property type="match status" value="2"/>
</dbReference>
<dbReference type="InterPro" id="IPR001357">
    <property type="entry name" value="BRCT_dom"/>
</dbReference>
<keyword evidence="5 10" id="KW-0862">Zinc</keyword>
<dbReference type="HAMAP" id="MF_01588">
    <property type="entry name" value="DNA_ligase_A"/>
    <property type="match status" value="1"/>
</dbReference>
<dbReference type="EC" id="6.5.1.2" evidence="10"/>
<reference evidence="12 13" key="2">
    <citation type="submission" date="2017-10" db="EMBL/GenBank/DDBJ databases">
        <authorList>
            <person name="Banno H."/>
            <person name="Chua N.-H."/>
        </authorList>
    </citation>
    <scope>NUCLEOTIDE SEQUENCE [LARGE SCALE GENOMIC DNA]</scope>
    <source>
        <strain evidence="12 13">JK623</strain>
    </source>
</reference>
<evidence type="ECO:0000256" key="8">
    <source>
        <dbReference type="ARBA" id="ARBA00023211"/>
    </source>
</evidence>
<dbReference type="Pfam" id="PF03120">
    <property type="entry name" value="OB_DNA_ligase"/>
    <property type="match status" value="1"/>
</dbReference>
<feature type="active site" description="N6-AMP-lysine intermediate" evidence="10">
    <location>
        <position position="102"/>
    </location>
</feature>
<dbReference type="Gene3D" id="3.40.50.10190">
    <property type="entry name" value="BRCT domain"/>
    <property type="match status" value="1"/>
</dbReference>